<evidence type="ECO:0000313" key="9">
    <source>
        <dbReference type="Proteomes" id="UP001316184"/>
    </source>
</evidence>
<reference evidence="8 9" key="1">
    <citation type="submission" date="2022-08" db="EMBL/GenBank/DDBJ databases">
        <title>novel species in genus Aeromicrobium.</title>
        <authorList>
            <person name="Ye L."/>
        </authorList>
    </citation>
    <scope>NUCLEOTIDE SEQUENCE [LARGE SCALE GENOMIC DNA]</scope>
    <source>
        <strain evidence="9">zg-Y1379</strain>
    </source>
</reference>
<evidence type="ECO:0000256" key="3">
    <source>
        <dbReference type="ARBA" id="ARBA00022692"/>
    </source>
</evidence>
<evidence type="ECO:0000256" key="5">
    <source>
        <dbReference type="ARBA" id="ARBA00023136"/>
    </source>
</evidence>
<dbReference type="PANTHER" id="PTHR35007:SF2">
    <property type="entry name" value="PILUS ASSEMBLE PROTEIN"/>
    <property type="match status" value="1"/>
</dbReference>
<evidence type="ECO:0000256" key="2">
    <source>
        <dbReference type="ARBA" id="ARBA00022475"/>
    </source>
</evidence>
<organism evidence="8 9">
    <name type="scientific">Aeromicrobium wangtongii</name>
    <dbReference type="NCBI Taxonomy" id="2969247"/>
    <lineage>
        <taxon>Bacteria</taxon>
        <taxon>Bacillati</taxon>
        <taxon>Actinomycetota</taxon>
        <taxon>Actinomycetes</taxon>
        <taxon>Propionibacteriales</taxon>
        <taxon>Nocardioidaceae</taxon>
        <taxon>Aeromicrobium</taxon>
    </lineage>
</organism>
<evidence type="ECO:0000313" key="8">
    <source>
        <dbReference type="EMBL" id="UUP14598.1"/>
    </source>
</evidence>
<evidence type="ECO:0000256" key="4">
    <source>
        <dbReference type="ARBA" id="ARBA00022989"/>
    </source>
</evidence>
<feature type="transmembrane region" description="Helical" evidence="6">
    <location>
        <begin position="6"/>
        <end position="22"/>
    </location>
</feature>
<dbReference type="Proteomes" id="UP001316184">
    <property type="component" value="Chromosome"/>
</dbReference>
<comment type="subcellular location">
    <subcellularLocation>
        <location evidence="1">Cell membrane</location>
        <topology evidence="1">Multi-pass membrane protein</topology>
    </subcellularLocation>
</comment>
<feature type="transmembrane region" description="Helical" evidence="6">
    <location>
        <begin position="271"/>
        <end position="291"/>
    </location>
</feature>
<keyword evidence="4 6" id="KW-1133">Transmembrane helix</keyword>
<sequence>MTGAMIGLLLSSGLLLTATGWLRTRRPSLEQRVVPYVRDVHPQVVGPSGASVVGAVFGPSVRRAGELVGEVLGGSASVSRRLVRLGSPMSVDDFRIRQVLWGAGGLGAGIALSLLLWSAGRSGVPLLLLICLLGFVGGVLWCDQRLSAQVTDREREMRAEFPVVADLLALAVAAGESPVAGLERIMRVCHGALADELGSVVADVRTGTPIAAAFDALAARTGVTSIARFAEGLAVAVERGTPLVDVLHAQAADVRESGRRELIEAGGRKEVAMMIPVVFLILPVTVIFAFFPGYVGLHLTSGT</sequence>
<dbReference type="RefSeq" id="WP_232398430.1">
    <property type="nucleotide sequence ID" value="NZ_CP102173.1"/>
</dbReference>
<feature type="transmembrane region" description="Helical" evidence="6">
    <location>
        <begin position="99"/>
        <end position="117"/>
    </location>
</feature>
<feature type="domain" description="Type II secretion system protein GspF" evidence="7">
    <location>
        <begin position="165"/>
        <end position="288"/>
    </location>
</feature>
<keyword evidence="3 6" id="KW-0812">Transmembrane</keyword>
<keyword evidence="5 6" id="KW-0472">Membrane</keyword>
<protein>
    <submittedName>
        <fullName evidence="8">Type II secretion system F family protein</fullName>
    </submittedName>
</protein>
<dbReference type="EMBL" id="CP102173">
    <property type="protein sequence ID" value="UUP14598.1"/>
    <property type="molecule type" value="Genomic_DNA"/>
</dbReference>
<evidence type="ECO:0000259" key="7">
    <source>
        <dbReference type="Pfam" id="PF00482"/>
    </source>
</evidence>
<evidence type="ECO:0000256" key="1">
    <source>
        <dbReference type="ARBA" id="ARBA00004651"/>
    </source>
</evidence>
<accession>A0ABY5MBY2</accession>
<keyword evidence="2" id="KW-1003">Cell membrane</keyword>
<gene>
    <name evidence="8" type="ORF">NQV15_04605</name>
</gene>
<proteinExistence type="predicted"/>
<keyword evidence="9" id="KW-1185">Reference proteome</keyword>
<dbReference type="PANTHER" id="PTHR35007">
    <property type="entry name" value="INTEGRAL MEMBRANE PROTEIN-RELATED"/>
    <property type="match status" value="1"/>
</dbReference>
<dbReference type="InterPro" id="IPR018076">
    <property type="entry name" value="T2SS_GspF_dom"/>
</dbReference>
<name>A0ABY5MBY2_9ACTN</name>
<feature type="transmembrane region" description="Helical" evidence="6">
    <location>
        <begin position="123"/>
        <end position="142"/>
    </location>
</feature>
<evidence type="ECO:0000256" key="6">
    <source>
        <dbReference type="SAM" id="Phobius"/>
    </source>
</evidence>
<dbReference type="Pfam" id="PF00482">
    <property type="entry name" value="T2SSF"/>
    <property type="match status" value="1"/>
</dbReference>